<dbReference type="SUPFAM" id="SSF48726">
    <property type="entry name" value="Immunoglobulin"/>
    <property type="match status" value="1"/>
</dbReference>
<name>L8I5Z7_9CETA</name>
<feature type="non-terminal residue" evidence="1">
    <location>
        <position position="1"/>
    </location>
</feature>
<dbReference type="InterPro" id="IPR036179">
    <property type="entry name" value="Ig-like_dom_sf"/>
</dbReference>
<evidence type="ECO:0008006" key="3">
    <source>
        <dbReference type="Google" id="ProtNLM"/>
    </source>
</evidence>
<sequence>GQIDSKDGGAKYAQKFQGRVTLAADTSTSTAYVELSSLRSEDTAVYYC</sequence>
<gene>
    <name evidence="1" type="ORF">M91_07659</name>
</gene>
<proteinExistence type="predicted"/>
<evidence type="ECO:0000313" key="1">
    <source>
        <dbReference type="EMBL" id="ELR51546.1"/>
    </source>
</evidence>
<dbReference type="PANTHER" id="PTHR23266">
    <property type="entry name" value="IMMUNOGLOBULIN HEAVY CHAIN"/>
    <property type="match status" value="1"/>
</dbReference>
<dbReference type="InterPro" id="IPR050199">
    <property type="entry name" value="IgHV"/>
</dbReference>
<dbReference type="Proteomes" id="UP000011080">
    <property type="component" value="Unassembled WGS sequence"/>
</dbReference>
<reference evidence="1 2" key="1">
    <citation type="journal article" date="2012" name="Nat. Genet.">
        <title>The yak genome and adaptation to life at high altitude.</title>
        <authorList>
            <person name="Qiu Q."/>
            <person name="Zhang G."/>
            <person name="Ma T."/>
            <person name="Qian W."/>
            <person name="Wang J."/>
            <person name="Ye Z."/>
            <person name="Cao C."/>
            <person name="Hu Q."/>
            <person name="Kim J."/>
            <person name="Larkin D.M."/>
            <person name="Auvil L."/>
            <person name="Capitanu B."/>
            <person name="Ma J."/>
            <person name="Lewin H.A."/>
            <person name="Qian X."/>
            <person name="Lang Y."/>
            <person name="Zhou R."/>
            <person name="Wang L."/>
            <person name="Wang K."/>
            <person name="Xia J."/>
            <person name="Liao S."/>
            <person name="Pan S."/>
            <person name="Lu X."/>
            <person name="Hou H."/>
            <person name="Wang Y."/>
            <person name="Zang X."/>
            <person name="Yin Y."/>
            <person name="Ma H."/>
            <person name="Zhang J."/>
            <person name="Wang Z."/>
            <person name="Zhang Y."/>
            <person name="Zhang D."/>
            <person name="Yonezawa T."/>
            <person name="Hasegawa M."/>
            <person name="Zhong Y."/>
            <person name="Liu W."/>
            <person name="Zhang Y."/>
            <person name="Huang Z."/>
            <person name="Zhang S."/>
            <person name="Long R."/>
            <person name="Yang H."/>
            <person name="Wang J."/>
            <person name="Lenstra J.A."/>
            <person name="Cooper D.N."/>
            <person name="Wu Y."/>
            <person name="Wang J."/>
            <person name="Shi P."/>
            <person name="Wang J."/>
            <person name="Liu J."/>
        </authorList>
    </citation>
    <scope>NUCLEOTIDE SEQUENCE [LARGE SCALE GENOMIC DNA]</scope>
    <source>
        <strain evidence="2">yakQH1</strain>
    </source>
</reference>
<dbReference type="AlphaFoldDB" id="L8I5Z7"/>
<dbReference type="EMBL" id="JH881967">
    <property type="protein sequence ID" value="ELR51546.1"/>
    <property type="molecule type" value="Genomic_DNA"/>
</dbReference>
<dbReference type="Gene3D" id="2.60.40.10">
    <property type="entry name" value="Immunoglobulins"/>
    <property type="match status" value="1"/>
</dbReference>
<evidence type="ECO:0000313" key="2">
    <source>
        <dbReference type="Proteomes" id="UP000011080"/>
    </source>
</evidence>
<accession>L8I5Z7</accession>
<dbReference type="InterPro" id="IPR013783">
    <property type="entry name" value="Ig-like_fold"/>
</dbReference>
<protein>
    <recommendedName>
        <fullName evidence="3">Ig-like domain-containing protein</fullName>
    </recommendedName>
</protein>
<feature type="non-terminal residue" evidence="1">
    <location>
        <position position="48"/>
    </location>
</feature>
<organism evidence="1 2">
    <name type="scientific">Bos mutus</name>
    <name type="common">wild yak</name>
    <dbReference type="NCBI Taxonomy" id="72004"/>
    <lineage>
        <taxon>Eukaryota</taxon>
        <taxon>Metazoa</taxon>
        <taxon>Chordata</taxon>
        <taxon>Craniata</taxon>
        <taxon>Vertebrata</taxon>
        <taxon>Euteleostomi</taxon>
        <taxon>Mammalia</taxon>
        <taxon>Eutheria</taxon>
        <taxon>Laurasiatheria</taxon>
        <taxon>Artiodactyla</taxon>
        <taxon>Ruminantia</taxon>
        <taxon>Pecora</taxon>
        <taxon>Bovidae</taxon>
        <taxon>Bovinae</taxon>
        <taxon>Bos</taxon>
    </lineage>
</organism>